<dbReference type="InterPro" id="IPR037128">
    <property type="entry name" value="Quinolinate_PRibosylTase_N_sf"/>
</dbReference>
<dbReference type="InterPro" id="IPR002638">
    <property type="entry name" value="Quinolinate_PRibosylTrfase_C"/>
</dbReference>
<dbReference type="SUPFAM" id="SSF51690">
    <property type="entry name" value="Nicotinate/Quinolinate PRTase C-terminal domain-like"/>
    <property type="match status" value="1"/>
</dbReference>
<gene>
    <name evidence="16" type="ORF">AWB65_00181</name>
</gene>
<organism evidence="16 17">
    <name type="scientific">Caballeronia humi</name>
    <dbReference type="NCBI Taxonomy" id="326474"/>
    <lineage>
        <taxon>Bacteria</taxon>
        <taxon>Pseudomonadati</taxon>
        <taxon>Pseudomonadota</taxon>
        <taxon>Betaproteobacteria</taxon>
        <taxon>Burkholderiales</taxon>
        <taxon>Burkholderiaceae</taxon>
        <taxon>Caballeronia</taxon>
    </lineage>
</organism>
<comment type="subunit">
    <text evidence="4">Hexamer formed by 3 homodimers.</text>
</comment>
<evidence type="ECO:0000256" key="3">
    <source>
        <dbReference type="ARBA" id="ARBA00009400"/>
    </source>
</evidence>
<feature type="domain" description="Quinolinate phosphoribosyl transferase C-terminal" evidence="14">
    <location>
        <begin position="130"/>
        <end position="294"/>
    </location>
</feature>
<dbReference type="SUPFAM" id="SSF54675">
    <property type="entry name" value="Nicotinate/Quinolinate PRTase N-terminal domain-like"/>
    <property type="match status" value="1"/>
</dbReference>
<dbReference type="PANTHER" id="PTHR32179:SF3">
    <property type="entry name" value="NICOTINATE-NUCLEOTIDE PYROPHOSPHORYLASE [CARBOXYLATING]"/>
    <property type="match status" value="1"/>
</dbReference>
<dbReference type="STRING" id="326474.AWB65_00181"/>
<evidence type="ECO:0000256" key="6">
    <source>
        <dbReference type="ARBA" id="ARBA00022642"/>
    </source>
</evidence>
<dbReference type="GO" id="GO:0009435">
    <property type="term" value="P:NAD+ biosynthetic process"/>
    <property type="evidence" value="ECO:0007669"/>
    <property type="project" value="UniProtKB-UniPathway"/>
</dbReference>
<keyword evidence="8 12" id="KW-0808">Transferase</keyword>
<dbReference type="UniPathway" id="UPA00253">
    <property type="reaction ID" value="UER00331"/>
</dbReference>
<feature type="binding site" evidence="13">
    <location>
        <begin position="258"/>
        <end position="260"/>
    </location>
    <ligand>
        <name>substrate</name>
    </ligand>
</feature>
<dbReference type="CDD" id="cd01572">
    <property type="entry name" value="QPRTase"/>
    <property type="match status" value="1"/>
</dbReference>
<evidence type="ECO:0000256" key="2">
    <source>
        <dbReference type="ARBA" id="ARBA00004893"/>
    </source>
</evidence>
<feature type="domain" description="Quinolinate phosphoribosyl transferase N-terminal" evidence="15">
    <location>
        <begin position="46"/>
        <end position="128"/>
    </location>
</feature>
<evidence type="ECO:0000313" key="16">
    <source>
        <dbReference type="EMBL" id="SAL10733.1"/>
    </source>
</evidence>
<dbReference type="Gene3D" id="3.20.20.70">
    <property type="entry name" value="Aldolase class I"/>
    <property type="match status" value="1"/>
</dbReference>
<dbReference type="AlphaFoldDB" id="A0A158ETD7"/>
<evidence type="ECO:0000256" key="9">
    <source>
        <dbReference type="ARBA" id="ARBA00033102"/>
    </source>
</evidence>
<dbReference type="EC" id="2.4.2.19" evidence="5"/>
<dbReference type="Pfam" id="PF01729">
    <property type="entry name" value="QRPTase_C"/>
    <property type="match status" value="1"/>
</dbReference>
<evidence type="ECO:0000259" key="15">
    <source>
        <dbReference type="Pfam" id="PF02749"/>
    </source>
</evidence>
<evidence type="ECO:0000256" key="7">
    <source>
        <dbReference type="ARBA" id="ARBA00022676"/>
    </source>
</evidence>
<evidence type="ECO:0000256" key="8">
    <source>
        <dbReference type="ARBA" id="ARBA00022679"/>
    </source>
</evidence>
<feature type="binding site" evidence="13">
    <location>
        <position position="235"/>
    </location>
    <ligand>
        <name>substrate</name>
    </ligand>
</feature>
<keyword evidence="17" id="KW-1185">Reference proteome</keyword>
<dbReference type="InterPro" id="IPR027277">
    <property type="entry name" value="NadC/ModD"/>
</dbReference>
<dbReference type="InterPro" id="IPR013785">
    <property type="entry name" value="Aldolase_TIM"/>
</dbReference>
<comment type="similarity">
    <text evidence="3 12">Belongs to the NadC/ModD family.</text>
</comment>
<reference evidence="16" key="1">
    <citation type="submission" date="2016-01" db="EMBL/GenBank/DDBJ databases">
        <authorList>
            <person name="Peeters C."/>
        </authorList>
    </citation>
    <scope>NUCLEOTIDE SEQUENCE [LARGE SCALE GENOMIC DNA]</scope>
    <source>
        <strain evidence="16">LMG 22934</strain>
    </source>
</reference>
<dbReference type="GO" id="GO:0004514">
    <property type="term" value="F:nicotinate-nucleotide diphosphorylase (carboxylating) activity"/>
    <property type="evidence" value="ECO:0007669"/>
    <property type="project" value="UniProtKB-EC"/>
</dbReference>
<dbReference type="GO" id="GO:0005737">
    <property type="term" value="C:cytoplasm"/>
    <property type="evidence" value="ECO:0007669"/>
    <property type="project" value="TreeGrafter"/>
</dbReference>
<evidence type="ECO:0000256" key="1">
    <source>
        <dbReference type="ARBA" id="ARBA00003237"/>
    </source>
</evidence>
<feature type="binding site" evidence="13">
    <location>
        <position position="175"/>
    </location>
    <ligand>
        <name>substrate</name>
    </ligand>
</feature>
<comment type="caution">
    <text evidence="16">The sequence shown here is derived from an EMBL/GenBank/DDBJ whole genome shotgun (WGS) entry which is preliminary data.</text>
</comment>
<feature type="binding site" evidence="13">
    <location>
        <position position="214"/>
    </location>
    <ligand>
        <name>substrate</name>
    </ligand>
</feature>
<dbReference type="FunFam" id="3.90.1170.20:FF:000001">
    <property type="entry name" value="Nicotinate-nucleotide diphosphorylase (Carboxylating)"/>
    <property type="match status" value="1"/>
</dbReference>
<evidence type="ECO:0000256" key="13">
    <source>
        <dbReference type="PIRSR" id="PIRSR006250-1"/>
    </source>
</evidence>
<dbReference type="NCBIfam" id="TIGR00078">
    <property type="entry name" value="nadC"/>
    <property type="match status" value="1"/>
</dbReference>
<name>A0A158ETD7_9BURK</name>
<comment type="function">
    <text evidence="1">Involved in the catabolism of quinolinic acid (QA).</text>
</comment>
<proteinExistence type="inferred from homology"/>
<keyword evidence="6" id="KW-0662">Pyridine nucleotide biosynthesis</keyword>
<dbReference type="PIRSF" id="PIRSF006250">
    <property type="entry name" value="NadC_ModD"/>
    <property type="match status" value="1"/>
</dbReference>
<evidence type="ECO:0000256" key="10">
    <source>
        <dbReference type="ARBA" id="ARBA00047445"/>
    </source>
</evidence>
<dbReference type="Proteomes" id="UP000054977">
    <property type="component" value="Unassembled WGS sequence"/>
</dbReference>
<dbReference type="PANTHER" id="PTHR32179">
    <property type="entry name" value="NICOTINATE-NUCLEOTIDE PYROPHOSPHORYLASE [CARBOXYLATING]"/>
    <property type="match status" value="1"/>
</dbReference>
<feature type="binding site" evidence="13">
    <location>
        <begin position="279"/>
        <end position="281"/>
    </location>
    <ligand>
        <name>substrate</name>
    </ligand>
</feature>
<keyword evidence="7 12" id="KW-0328">Glycosyltransferase</keyword>
<dbReference type="InterPro" id="IPR036068">
    <property type="entry name" value="Nicotinate_pribotase-like_C"/>
</dbReference>
<feature type="binding site" evidence="13">
    <location>
        <begin position="151"/>
        <end position="153"/>
    </location>
    <ligand>
        <name>substrate</name>
    </ligand>
</feature>
<sequence length="296" mass="31717">MGVASNDFVSPLFAEIRAQYGDAFDAALARNVADALAEDIGSGDQTGRLVPADADRTARITVRDEAVLCGVPWFNEVMRRVDPSIDVQWQYREGDRMAANSPVVLLRGPARALLTAERNGLNFLQLLSGVATATRRFVDAIEGTRARILDTRKTLPGLRLAQKYAVRVGGGANQRLALYDGILIKENHIAAAGGVGAAMDAALALNAGVPIQIEVETLEQLESALAHRAESILLDNFDFDAMRAAVKITGGRAVLEVSGGVNFETVRTIAETGVDRISIGALTKDVRATDYSMRLI</sequence>
<dbReference type="Gene3D" id="3.90.1170.20">
    <property type="entry name" value="Quinolinate phosphoribosyl transferase, N-terminal domain"/>
    <property type="match status" value="1"/>
</dbReference>
<dbReference type="Pfam" id="PF02749">
    <property type="entry name" value="QRPTase_N"/>
    <property type="match status" value="1"/>
</dbReference>
<evidence type="ECO:0000313" key="17">
    <source>
        <dbReference type="Proteomes" id="UP000054977"/>
    </source>
</evidence>
<evidence type="ECO:0000256" key="11">
    <source>
        <dbReference type="ARBA" id="ARBA00069173"/>
    </source>
</evidence>
<dbReference type="GO" id="GO:0034213">
    <property type="term" value="P:quinolinate catabolic process"/>
    <property type="evidence" value="ECO:0007669"/>
    <property type="project" value="TreeGrafter"/>
</dbReference>
<feature type="binding site" evidence="13">
    <location>
        <position position="185"/>
    </location>
    <ligand>
        <name>substrate</name>
    </ligand>
</feature>
<dbReference type="EMBL" id="FCNW02000001">
    <property type="protein sequence ID" value="SAL10733.1"/>
    <property type="molecule type" value="Genomic_DNA"/>
</dbReference>
<evidence type="ECO:0000256" key="4">
    <source>
        <dbReference type="ARBA" id="ARBA00011218"/>
    </source>
</evidence>
<evidence type="ECO:0000256" key="12">
    <source>
        <dbReference type="PIRNR" id="PIRNR006250"/>
    </source>
</evidence>
<protein>
    <recommendedName>
        <fullName evidence="11">Probable nicotinate-nucleotide pyrophosphorylase [carboxylating]</fullName>
        <ecNumber evidence="5">2.4.2.19</ecNumber>
    </recommendedName>
    <alternativeName>
        <fullName evidence="9">Quinolinate phosphoribosyltransferase [decarboxylating]</fullName>
    </alternativeName>
</protein>
<evidence type="ECO:0000256" key="5">
    <source>
        <dbReference type="ARBA" id="ARBA00011944"/>
    </source>
</evidence>
<dbReference type="FunFam" id="3.20.20.70:FF:000030">
    <property type="entry name" value="Nicotinate-nucleotide pyrophosphorylase, carboxylating"/>
    <property type="match status" value="1"/>
</dbReference>
<dbReference type="InterPro" id="IPR004393">
    <property type="entry name" value="NadC"/>
</dbReference>
<evidence type="ECO:0000259" key="14">
    <source>
        <dbReference type="Pfam" id="PF01729"/>
    </source>
</evidence>
<comment type="catalytic activity">
    <reaction evidence="10">
        <text>nicotinate beta-D-ribonucleotide + CO2 + diphosphate = quinolinate + 5-phospho-alpha-D-ribose 1-diphosphate + 2 H(+)</text>
        <dbReference type="Rhea" id="RHEA:12733"/>
        <dbReference type="ChEBI" id="CHEBI:15378"/>
        <dbReference type="ChEBI" id="CHEBI:16526"/>
        <dbReference type="ChEBI" id="CHEBI:29959"/>
        <dbReference type="ChEBI" id="CHEBI:33019"/>
        <dbReference type="ChEBI" id="CHEBI:57502"/>
        <dbReference type="ChEBI" id="CHEBI:58017"/>
        <dbReference type="EC" id="2.4.2.19"/>
    </reaction>
</comment>
<dbReference type="InterPro" id="IPR022412">
    <property type="entry name" value="Quinolinate_PRibosylTrfase_N"/>
</dbReference>
<feature type="binding site" evidence="13">
    <location>
        <position position="118"/>
    </location>
    <ligand>
        <name>substrate</name>
    </ligand>
</feature>
<accession>A0A158ETD7</accession>
<comment type="pathway">
    <text evidence="2">Cofactor biosynthesis; NAD(+) biosynthesis; nicotinate D-ribonucleotide from quinolinate: step 1/1.</text>
</comment>